<organism evidence="2 3">
    <name type="scientific">Lasiodiplodia theobromae</name>
    <dbReference type="NCBI Taxonomy" id="45133"/>
    <lineage>
        <taxon>Eukaryota</taxon>
        <taxon>Fungi</taxon>
        <taxon>Dikarya</taxon>
        <taxon>Ascomycota</taxon>
        <taxon>Pezizomycotina</taxon>
        <taxon>Dothideomycetes</taxon>
        <taxon>Dothideomycetes incertae sedis</taxon>
        <taxon>Botryosphaeriales</taxon>
        <taxon>Botryosphaeriaceae</taxon>
        <taxon>Lasiodiplodia</taxon>
    </lineage>
</organism>
<protein>
    <submittedName>
        <fullName evidence="2">Uncharacterized protein</fullName>
    </submittedName>
</protein>
<gene>
    <name evidence="2" type="ORF">DBV05_g5399</name>
</gene>
<evidence type="ECO:0000313" key="3">
    <source>
        <dbReference type="Proteomes" id="UP000325902"/>
    </source>
</evidence>
<comment type="caution">
    <text evidence="2">The sequence shown here is derived from an EMBL/GenBank/DDBJ whole genome shotgun (WGS) entry which is preliminary data.</text>
</comment>
<evidence type="ECO:0000256" key="1">
    <source>
        <dbReference type="SAM" id="MobiDB-lite"/>
    </source>
</evidence>
<feature type="compositionally biased region" description="Basic and acidic residues" evidence="1">
    <location>
        <begin position="116"/>
        <end position="126"/>
    </location>
</feature>
<reference evidence="2 3" key="1">
    <citation type="journal article" date="2019" name="Sci. Rep.">
        <title>A multi-omics analysis of the grapevine pathogen Lasiodiplodia theobromae reveals that temperature affects the expression of virulence- and pathogenicity-related genes.</title>
        <authorList>
            <person name="Felix C."/>
            <person name="Meneses R."/>
            <person name="Goncalves M.F.M."/>
            <person name="Tilleman L."/>
            <person name="Duarte A.S."/>
            <person name="Jorrin-Novo J.V."/>
            <person name="Van de Peer Y."/>
            <person name="Deforce D."/>
            <person name="Van Nieuwerburgh F."/>
            <person name="Esteves A.C."/>
            <person name="Alves A."/>
        </authorList>
    </citation>
    <scope>NUCLEOTIDE SEQUENCE [LARGE SCALE GENOMIC DNA]</scope>
    <source>
        <strain evidence="2 3">LA-SOL3</strain>
    </source>
</reference>
<proteinExistence type="predicted"/>
<dbReference type="Proteomes" id="UP000325902">
    <property type="component" value="Unassembled WGS sequence"/>
</dbReference>
<feature type="region of interest" description="Disordered" evidence="1">
    <location>
        <begin position="1"/>
        <end position="24"/>
    </location>
</feature>
<feature type="compositionally biased region" description="Basic residues" evidence="1">
    <location>
        <begin position="207"/>
        <end position="218"/>
    </location>
</feature>
<name>A0A5N5DG01_9PEZI</name>
<evidence type="ECO:0000313" key="2">
    <source>
        <dbReference type="EMBL" id="KAB2575982.1"/>
    </source>
</evidence>
<keyword evidence="3" id="KW-1185">Reference proteome</keyword>
<dbReference type="EMBL" id="VCHE01000028">
    <property type="protein sequence ID" value="KAB2575982.1"/>
    <property type="molecule type" value="Genomic_DNA"/>
</dbReference>
<accession>A0A5N5DG01</accession>
<dbReference type="AlphaFoldDB" id="A0A5N5DG01"/>
<feature type="region of interest" description="Disordered" evidence="1">
    <location>
        <begin position="101"/>
        <end position="218"/>
    </location>
</feature>
<sequence length="218" mass="23383">MPSEHAPENAANGMDFDSIDLGDGSDAPNIDLNFDGTDSKAGTGFGGDIGFNWGATSWAFSTDKKDDAAVDEATDANDIWNFEGSTKPGTGFNFGFNAAVEGKNEGDDWGWGTAMSKKDKKEKKGSFELLNKPPLPPPKPEPLATTDATADDIRALGNKQDNQKNGNAEPEPVIVLPEPEPEPVSKITPLAEAASDDEWGGWGTASSRKKKRRRRVRM</sequence>